<gene>
    <name evidence="2" type="ORF">SAMN02745824_1027</name>
</gene>
<evidence type="ECO:0000256" key="1">
    <source>
        <dbReference type="SAM" id="SignalP"/>
    </source>
</evidence>
<sequence>MAGLLTYCRIGLLLLLPWHALPAAAQSVHTYSSLASWNSALPSTDVVSRVETFSSVNTNYSMSQGTGDSWNGFTVVASGSGSFGIAGYCPRLSDPQASSPTTCTGYNANAPSVPGIVGAFAVPGSGGGTVTFTPTGRAVAFAFNHVDWNDSNIGLERSAIRVFLSDGSFTDISGPTPSAAAPVGFLGVIVDSDLIDAGVQITSILWYGLEDELVGIYNVRTTDRVGTARLAVTKNSDLWDPANEGRFSIPGNEMFYRIEVRNTGDGAVDSGSLFILDSLPDDVEFWNGDIDSGGPETFADIAPVGFEQVTGSGVLFDPVADLRYSTAVTPPASFDDCVSIAMDGSFRSDIRYICIRPQGVLGHGGSTPRIDFAFRVRIK</sequence>
<evidence type="ECO:0000313" key="2">
    <source>
        <dbReference type="EMBL" id="SIN62198.1"/>
    </source>
</evidence>
<proteinExistence type="predicted"/>
<reference evidence="3" key="1">
    <citation type="submission" date="2016-11" db="EMBL/GenBank/DDBJ databases">
        <authorList>
            <person name="Varghese N."/>
            <person name="Submissions S."/>
        </authorList>
    </citation>
    <scope>NUCLEOTIDE SEQUENCE [LARGE SCALE GENOMIC DNA]</scope>
    <source>
        <strain evidence="3">DSM 22363</strain>
    </source>
</reference>
<dbReference type="RefSeq" id="WP_074204008.1">
    <property type="nucleotide sequence ID" value="NZ_FSQW01000001.1"/>
</dbReference>
<dbReference type="OrthoDB" id="5400913at2"/>
<protein>
    <submittedName>
        <fullName evidence="2">Uncharacterized protein</fullName>
    </submittedName>
</protein>
<dbReference type="STRING" id="1123272.SAMN02745824_1027"/>
<feature type="signal peptide" evidence="1">
    <location>
        <begin position="1"/>
        <end position="25"/>
    </location>
</feature>
<accession>A0A1N6CU99</accession>
<name>A0A1N6CU99_9SPHN</name>
<keyword evidence="1" id="KW-0732">Signal</keyword>
<organism evidence="2 3">
    <name type="scientific">Parasphingorhabdus marina DSM 22363</name>
    <dbReference type="NCBI Taxonomy" id="1123272"/>
    <lineage>
        <taxon>Bacteria</taxon>
        <taxon>Pseudomonadati</taxon>
        <taxon>Pseudomonadota</taxon>
        <taxon>Alphaproteobacteria</taxon>
        <taxon>Sphingomonadales</taxon>
        <taxon>Sphingomonadaceae</taxon>
        <taxon>Parasphingorhabdus</taxon>
    </lineage>
</organism>
<feature type="chain" id="PRO_5013020527" evidence="1">
    <location>
        <begin position="26"/>
        <end position="379"/>
    </location>
</feature>
<evidence type="ECO:0000313" key="3">
    <source>
        <dbReference type="Proteomes" id="UP000185192"/>
    </source>
</evidence>
<keyword evidence="3" id="KW-1185">Reference proteome</keyword>
<dbReference type="EMBL" id="FSQW01000001">
    <property type="protein sequence ID" value="SIN62198.1"/>
    <property type="molecule type" value="Genomic_DNA"/>
</dbReference>
<dbReference type="Proteomes" id="UP000185192">
    <property type="component" value="Unassembled WGS sequence"/>
</dbReference>
<dbReference type="AlphaFoldDB" id="A0A1N6CU99"/>